<comment type="caution">
    <text evidence="7">The sequence shown here is derived from an EMBL/GenBank/DDBJ whole genome shotgun (WGS) entry which is preliminary data.</text>
</comment>
<dbReference type="InterPro" id="IPR044043">
    <property type="entry name" value="VanA_C_cat"/>
</dbReference>
<feature type="domain" description="Rieske" evidence="6">
    <location>
        <begin position="31"/>
        <end position="132"/>
    </location>
</feature>
<dbReference type="PANTHER" id="PTHR21266">
    <property type="entry name" value="IRON-SULFUR DOMAIN CONTAINING PROTEIN"/>
    <property type="match status" value="1"/>
</dbReference>
<dbReference type="Proteomes" id="UP000015531">
    <property type="component" value="Unassembled WGS sequence"/>
</dbReference>
<dbReference type="InterPro" id="IPR036922">
    <property type="entry name" value="Rieske_2Fe-2S_sf"/>
</dbReference>
<dbReference type="Gene3D" id="3.90.380.10">
    <property type="entry name" value="Naphthalene 1,2-dioxygenase Alpha Subunit, Chain A, domain 1"/>
    <property type="match status" value="1"/>
</dbReference>
<evidence type="ECO:0000256" key="5">
    <source>
        <dbReference type="ARBA" id="ARBA00023014"/>
    </source>
</evidence>
<dbReference type="AlphaFoldDB" id="T0II66"/>
<dbReference type="InterPro" id="IPR050584">
    <property type="entry name" value="Cholesterol_7-desaturase"/>
</dbReference>
<evidence type="ECO:0000313" key="7">
    <source>
        <dbReference type="EMBL" id="EQB11420.1"/>
    </source>
</evidence>
<keyword evidence="8" id="KW-1185">Reference proteome</keyword>
<dbReference type="GO" id="GO:0051537">
    <property type="term" value="F:2 iron, 2 sulfur cluster binding"/>
    <property type="evidence" value="ECO:0007669"/>
    <property type="project" value="UniProtKB-KW"/>
</dbReference>
<proteinExistence type="predicted"/>
<dbReference type="EMBL" id="ATDP01000107">
    <property type="protein sequence ID" value="EQB11420.1"/>
    <property type="molecule type" value="Genomic_DNA"/>
</dbReference>
<dbReference type="eggNOG" id="COG4638">
    <property type="taxonomic scope" value="Bacteria"/>
</dbReference>
<dbReference type="PROSITE" id="PS51296">
    <property type="entry name" value="RIESKE"/>
    <property type="match status" value="1"/>
</dbReference>
<dbReference type="InterPro" id="IPR017941">
    <property type="entry name" value="Rieske_2Fe-2S"/>
</dbReference>
<dbReference type="OrthoDB" id="9800776at2"/>
<dbReference type="Pfam" id="PF19112">
    <property type="entry name" value="VanA_C"/>
    <property type="match status" value="1"/>
</dbReference>
<keyword evidence="2" id="KW-0479">Metal-binding</keyword>
<reference evidence="7 8" key="1">
    <citation type="journal article" date="2013" name="Genome Announc.">
        <title>Draft Genome Sequence of Sphingobium lactosutens Strain DS20T, Isolated from a Hexachlorocyclohexane Dumpsite.</title>
        <authorList>
            <person name="Kumar R."/>
            <person name="Dwivedi V."/>
            <person name="Negi V."/>
            <person name="Khurana J.P."/>
            <person name="Lal R."/>
        </authorList>
    </citation>
    <scope>NUCLEOTIDE SEQUENCE [LARGE SCALE GENOMIC DNA]</scope>
    <source>
        <strain evidence="7 8">DS20</strain>
    </source>
</reference>
<dbReference type="SUPFAM" id="SSF55961">
    <property type="entry name" value="Bet v1-like"/>
    <property type="match status" value="1"/>
</dbReference>
<keyword evidence="4" id="KW-0408">Iron</keyword>
<dbReference type="GO" id="GO:0046872">
    <property type="term" value="F:metal ion binding"/>
    <property type="evidence" value="ECO:0007669"/>
    <property type="project" value="UniProtKB-KW"/>
</dbReference>
<dbReference type="PANTHER" id="PTHR21266:SF60">
    <property type="entry name" value="3-KETOSTEROID-9-ALPHA-MONOOXYGENASE, OXYGENASE COMPONENT"/>
    <property type="match status" value="1"/>
</dbReference>
<dbReference type="GO" id="GO:0016491">
    <property type="term" value="F:oxidoreductase activity"/>
    <property type="evidence" value="ECO:0007669"/>
    <property type="project" value="UniProtKB-KW"/>
</dbReference>
<evidence type="ECO:0000256" key="2">
    <source>
        <dbReference type="ARBA" id="ARBA00022723"/>
    </source>
</evidence>
<dbReference type="Gene3D" id="2.102.10.10">
    <property type="entry name" value="Rieske [2Fe-2S] iron-sulphur domain"/>
    <property type="match status" value="1"/>
</dbReference>
<name>T0II66_9SPHN</name>
<dbReference type="SUPFAM" id="SSF50022">
    <property type="entry name" value="ISP domain"/>
    <property type="match status" value="1"/>
</dbReference>
<keyword evidence="5" id="KW-0411">Iron-sulfur</keyword>
<dbReference type="PATRIC" id="fig|1331060.3.peg.4604"/>
<evidence type="ECO:0000256" key="3">
    <source>
        <dbReference type="ARBA" id="ARBA00023002"/>
    </source>
</evidence>
<accession>T0II66</accession>
<evidence type="ECO:0000313" key="8">
    <source>
        <dbReference type="Proteomes" id="UP000015531"/>
    </source>
</evidence>
<evidence type="ECO:0000256" key="1">
    <source>
        <dbReference type="ARBA" id="ARBA00022714"/>
    </source>
</evidence>
<dbReference type="Pfam" id="PF00355">
    <property type="entry name" value="Rieske"/>
    <property type="match status" value="1"/>
</dbReference>
<protein>
    <recommendedName>
        <fullName evidence="6">Rieske domain-containing protein</fullName>
    </recommendedName>
</protein>
<evidence type="ECO:0000256" key="4">
    <source>
        <dbReference type="ARBA" id="ARBA00023004"/>
    </source>
</evidence>
<organism evidence="7 8">
    <name type="scientific">Sphingobium lactosutens DS20</name>
    <dbReference type="NCBI Taxonomy" id="1331060"/>
    <lineage>
        <taxon>Bacteria</taxon>
        <taxon>Pseudomonadati</taxon>
        <taxon>Pseudomonadota</taxon>
        <taxon>Alphaproteobacteria</taxon>
        <taxon>Sphingomonadales</taxon>
        <taxon>Sphingomonadaceae</taxon>
        <taxon>Sphingobium</taxon>
    </lineage>
</organism>
<keyword evidence="3" id="KW-0560">Oxidoreductase</keyword>
<sequence>MTLPSADTIRRAQTAGAQMASFETPFVFNCWYVAALASELKNELLERMILGRRLVLYRTSDGVPVALDDRCAHRSFPLSKSKLVDDTIVCGYHGFRYDRTGDCVEVPSLTKCPATIGVRAYPMVERGPVVWIWMGAAEEADPSTIPPLSWMESSEWTLNIGYLDLPASYIGLHENLLDLTHIEFLHADTLGAGAPGYSMAPYNTEIGEGVFALSRTVEPASIPGPFAGPMAFGDITTGGRSIRSEFVTPALHQLVARYYDTAEPAEQRRICFISTAHLPTPRDHVSTHYFIVNGRNFALGDAEVTEDLHRGMFEAFAEDVWGLGNVQSVLSATPAEELYEISVKSDTAAVAMRRHIRNLALAEAAERAA</sequence>
<evidence type="ECO:0000259" key="6">
    <source>
        <dbReference type="PROSITE" id="PS51296"/>
    </source>
</evidence>
<gene>
    <name evidence="7" type="ORF">RLDS_23745</name>
</gene>
<keyword evidence="1" id="KW-0001">2Fe-2S</keyword>